<keyword evidence="2" id="KW-0732">Signal</keyword>
<dbReference type="Pfam" id="PF01663">
    <property type="entry name" value="Phosphodiest"/>
    <property type="match status" value="1"/>
</dbReference>
<name>A0ABW0KYP6_9BACT</name>
<evidence type="ECO:0000313" key="3">
    <source>
        <dbReference type="EMBL" id="MFC5457531.1"/>
    </source>
</evidence>
<dbReference type="PANTHER" id="PTHR10151:SF120">
    <property type="entry name" value="BIS(5'-ADENOSYL)-TRIPHOSPHATASE"/>
    <property type="match status" value="1"/>
</dbReference>
<dbReference type="InterPro" id="IPR017850">
    <property type="entry name" value="Alkaline_phosphatase_core_sf"/>
</dbReference>
<dbReference type="PANTHER" id="PTHR10151">
    <property type="entry name" value="ECTONUCLEOTIDE PYROPHOSPHATASE/PHOSPHODIESTERASE"/>
    <property type="match status" value="1"/>
</dbReference>
<feature type="chain" id="PRO_5045967487" evidence="2">
    <location>
        <begin position="21"/>
        <end position="339"/>
    </location>
</feature>
<proteinExistence type="predicted"/>
<accession>A0ABW0KYP6</accession>
<dbReference type="SUPFAM" id="SSF53649">
    <property type="entry name" value="Alkaline phosphatase-like"/>
    <property type="match status" value="1"/>
</dbReference>
<feature type="signal peptide" evidence="2">
    <location>
        <begin position="1"/>
        <end position="20"/>
    </location>
</feature>
<dbReference type="Proteomes" id="UP001596052">
    <property type="component" value="Unassembled WGS sequence"/>
</dbReference>
<gene>
    <name evidence="3" type="ORF">ACFQDI_21870</name>
</gene>
<dbReference type="EMBL" id="JBHSMQ010000011">
    <property type="protein sequence ID" value="MFC5457531.1"/>
    <property type="molecule type" value="Genomic_DNA"/>
</dbReference>
<feature type="region of interest" description="Disordered" evidence="1">
    <location>
        <begin position="318"/>
        <end position="339"/>
    </location>
</feature>
<protein>
    <submittedName>
        <fullName evidence="3">Alkaline phosphatase family protein</fullName>
    </submittedName>
</protein>
<keyword evidence="4" id="KW-1185">Reference proteome</keyword>
<comment type="caution">
    <text evidence="3">The sequence shown here is derived from an EMBL/GenBank/DDBJ whole genome shotgun (WGS) entry which is preliminary data.</text>
</comment>
<dbReference type="Gene3D" id="3.40.720.10">
    <property type="entry name" value="Alkaline Phosphatase, subunit A"/>
    <property type="match status" value="1"/>
</dbReference>
<feature type="compositionally biased region" description="Pro residues" evidence="1">
    <location>
        <begin position="323"/>
        <end position="332"/>
    </location>
</feature>
<dbReference type="RefSeq" id="WP_377170935.1">
    <property type="nucleotide sequence ID" value="NZ_JBHSMQ010000011.1"/>
</dbReference>
<reference evidence="4" key="1">
    <citation type="journal article" date="2019" name="Int. J. Syst. Evol. Microbiol.">
        <title>The Global Catalogue of Microorganisms (GCM) 10K type strain sequencing project: providing services to taxonomists for standard genome sequencing and annotation.</title>
        <authorList>
            <consortium name="The Broad Institute Genomics Platform"/>
            <consortium name="The Broad Institute Genome Sequencing Center for Infectious Disease"/>
            <person name="Wu L."/>
            <person name="Ma J."/>
        </authorList>
    </citation>
    <scope>NUCLEOTIDE SEQUENCE [LARGE SCALE GENOMIC DNA]</scope>
    <source>
        <strain evidence="4">CGMCC 4.1469</strain>
    </source>
</reference>
<organism evidence="3 4">
    <name type="scientific">Prosthecobacter fluviatilis</name>
    <dbReference type="NCBI Taxonomy" id="445931"/>
    <lineage>
        <taxon>Bacteria</taxon>
        <taxon>Pseudomonadati</taxon>
        <taxon>Verrucomicrobiota</taxon>
        <taxon>Verrucomicrobiia</taxon>
        <taxon>Verrucomicrobiales</taxon>
        <taxon>Verrucomicrobiaceae</taxon>
        <taxon>Prosthecobacter</taxon>
    </lineage>
</organism>
<evidence type="ECO:0000256" key="2">
    <source>
        <dbReference type="SAM" id="SignalP"/>
    </source>
</evidence>
<evidence type="ECO:0000313" key="4">
    <source>
        <dbReference type="Proteomes" id="UP001596052"/>
    </source>
</evidence>
<sequence length="339" mass="37302">MKSAITLVLICLGCAGQLSAYGPGKDSDFAGKRVLFIGIDGCRADAVAAAMERGLAPQLKMLCESERGVFTRKFYAGGEMGAATHQPTVSGPGWTSLLTGVWMDRHGVKDNRFIGGRFQTYAHFMRRIKEVQPQAFCASFADWPPIHDFIADGSRKGDAEFLDVKFTRAPDASRHFVDNPEKDIEVRDAALKTLSGRDPDVMFVYFGQVDEFGHGATDSRASFSPDSALYLNAISHVDSHIGELLRAMRARPRFAEEDWLVLVTTDHGGLGNKHGGDSDEERQIWLAAHGASLPKEKMLTEPTPQTALVPMIYQHLGIRPSPEWNPEPPPVQKPEQPVK</sequence>
<evidence type="ECO:0000256" key="1">
    <source>
        <dbReference type="SAM" id="MobiDB-lite"/>
    </source>
</evidence>
<dbReference type="InterPro" id="IPR002591">
    <property type="entry name" value="Phosphodiest/P_Trfase"/>
</dbReference>